<organism evidence="1 2">
    <name type="scientific">Taxus chinensis</name>
    <name type="common">Chinese yew</name>
    <name type="synonym">Taxus wallichiana var. chinensis</name>
    <dbReference type="NCBI Taxonomy" id="29808"/>
    <lineage>
        <taxon>Eukaryota</taxon>
        <taxon>Viridiplantae</taxon>
        <taxon>Streptophyta</taxon>
        <taxon>Embryophyta</taxon>
        <taxon>Tracheophyta</taxon>
        <taxon>Spermatophyta</taxon>
        <taxon>Pinopsida</taxon>
        <taxon>Pinidae</taxon>
        <taxon>Conifers II</taxon>
        <taxon>Cupressales</taxon>
        <taxon>Taxaceae</taxon>
        <taxon>Taxus</taxon>
    </lineage>
</organism>
<proteinExistence type="predicted"/>
<evidence type="ECO:0000313" key="1">
    <source>
        <dbReference type="EMBL" id="KAH9289226.1"/>
    </source>
</evidence>
<reference evidence="1 2" key="1">
    <citation type="journal article" date="2021" name="Nat. Plants">
        <title>The Taxus genome provides insights into paclitaxel biosynthesis.</title>
        <authorList>
            <person name="Xiong X."/>
            <person name="Gou J."/>
            <person name="Liao Q."/>
            <person name="Li Y."/>
            <person name="Zhou Q."/>
            <person name="Bi G."/>
            <person name="Li C."/>
            <person name="Du R."/>
            <person name="Wang X."/>
            <person name="Sun T."/>
            <person name="Guo L."/>
            <person name="Liang H."/>
            <person name="Lu P."/>
            <person name="Wu Y."/>
            <person name="Zhang Z."/>
            <person name="Ro D.K."/>
            <person name="Shang Y."/>
            <person name="Huang S."/>
            <person name="Yan J."/>
        </authorList>
    </citation>
    <scope>NUCLEOTIDE SEQUENCE [LARGE SCALE GENOMIC DNA]</scope>
    <source>
        <strain evidence="1">Ta-2019</strain>
    </source>
</reference>
<dbReference type="AlphaFoldDB" id="A0AA38F4Z3"/>
<evidence type="ECO:0000313" key="2">
    <source>
        <dbReference type="Proteomes" id="UP000824469"/>
    </source>
</evidence>
<gene>
    <name evidence="1" type="ORF">KI387_033343</name>
</gene>
<accession>A0AA38F4Z3</accession>
<feature type="non-terminal residue" evidence="1">
    <location>
        <position position="60"/>
    </location>
</feature>
<dbReference type="Proteomes" id="UP000824469">
    <property type="component" value="Unassembled WGS sequence"/>
</dbReference>
<name>A0AA38F4Z3_TAXCH</name>
<sequence length="60" mass="6782">FKTRRVFVPLHQDFILALVKRVALDIDKTDSLTKALEAYADGFDSDSGEEDSSEDFDSQE</sequence>
<dbReference type="EMBL" id="JAHRHJ020003813">
    <property type="protein sequence ID" value="KAH9289226.1"/>
    <property type="molecule type" value="Genomic_DNA"/>
</dbReference>
<feature type="non-terminal residue" evidence="1">
    <location>
        <position position="1"/>
    </location>
</feature>
<keyword evidence="2" id="KW-1185">Reference proteome</keyword>
<comment type="caution">
    <text evidence="1">The sequence shown here is derived from an EMBL/GenBank/DDBJ whole genome shotgun (WGS) entry which is preliminary data.</text>
</comment>
<protein>
    <submittedName>
        <fullName evidence="1">Uncharacterized protein</fullName>
    </submittedName>
</protein>